<organism evidence="2 3">
    <name type="scientific">Seongchinamella sediminis</name>
    <dbReference type="NCBI Taxonomy" id="2283635"/>
    <lineage>
        <taxon>Bacteria</taxon>
        <taxon>Pseudomonadati</taxon>
        <taxon>Pseudomonadota</taxon>
        <taxon>Gammaproteobacteria</taxon>
        <taxon>Cellvibrionales</taxon>
        <taxon>Halieaceae</taxon>
        <taxon>Seongchinamella</taxon>
    </lineage>
</organism>
<accession>A0A3L7DUF7</accession>
<protein>
    <submittedName>
        <fullName evidence="2">DUF3313 family protein</fullName>
    </submittedName>
</protein>
<comment type="caution">
    <text evidence="2">The sequence shown here is derived from an EMBL/GenBank/DDBJ whole genome shotgun (WGS) entry which is preliminary data.</text>
</comment>
<dbReference type="Pfam" id="PF11769">
    <property type="entry name" value="DUF3313"/>
    <property type="match status" value="1"/>
</dbReference>
<dbReference type="Proteomes" id="UP000265509">
    <property type="component" value="Unassembled WGS sequence"/>
</dbReference>
<gene>
    <name evidence="2" type="ORF">DWB85_17870</name>
</gene>
<evidence type="ECO:0000256" key="1">
    <source>
        <dbReference type="SAM" id="SignalP"/>
    </source>
</evidence>
<evidence type="ECO:0000313" key="2">
    <source>
        <dbReference type="EMBL" id="RLQ20415.1"/>
    </source>
</evidence>
<dbReference type="AlphaFoldDB" id="A0A3L7DUF7"/>
<dbReference type="RefSeq" id="WP_117957252.1">
    <property type="nucleotide sequence ID" value="NZ_QRAN01000028.1"/>
</dbReference>
<proteinExistence type="predicted"/>
<dbReference type="PROSITE" id="PS51257">
    <property type="entry name" value="PROKAR_LIPOPROTEIN"/>
    <property type="match status" value="1"/>
</dbReference>
<dbReference type="EMBL" id="QRAN01000028">
    <property type="protein sequence ID" value="RLQ20415.1"/>
    <property type="molecule type" value="Genomic_DNA"/>
</dbReference>
<evidence type="ECO:0000313" key="3">
    <source>
        <dbReference type="Proteomes" id="UP000265509"/>
    </source>
</evidence>
<reference evidence="2 3" key="1">
    <citation type="submission" date="2018-07" db="EMBL/GenBank/DDBJ databases">
        <title>Halioglobus sp. genome submission.</title>
        <authorList>
            <person name="Ye M.-Q."/>
            <person name="Du Z.-J."/>
        </authorList>
    </citation>
    <scope>NUCLEOTIDE SEQUENCE [LARGE SCALE GENOMIC DNA]</scope>
    <source>
        <strain evidence="2 3">U0301</strain>
    </source>
</reference>
<dbReference type="OrthoDB" id="7513489at2"/>
<feature type="signal peptide" evidence="1">
    <location>
        <begin position="1"/>
        <end position="22"/>
    </location>
</feature>
<sequence length="232" mass="26188">MKRDIGYLAVAALFAAVLSGCASTGQEEPEVTHDGLHLVHDTTFAAVYLKPGVDLSVYEKYGVTDCQVAFRKNWLRDQNTSRMMLTNRVTQKDMDRIKSKLGEDCEEKFRDALLKDPAYTLVEEFTQGEEVLILRPSIINLDVSAPDTNYPGIERSYTTSSGEMTLYLELLDATTEEILARVIDRREDPDDRVMMWTNSVTNKANADRILKRWASQLREGLDRARSMPVTGG</sequence>
<name>A0A3L7DUF7_9GAMM</name>
<dbReference type="InterPro" id="IPR021747">
    <property type="entry name" value="DUF3313"/>
</dbReference>
<feature type="chain" id="PRO_5017939735" evidence="1">
    <location>
        <begin position="23"/>
        <end position="232"/>
    </location>
</feature>
<keyword evidence="1" id="KW-0732">Signal</keyword>
<keyword evidence="3" id="KW-1185">Reference proteome</keyword>